<evidence type="ECO:0000256" key="1">
    <source>
        <dbReference type="ARBA" id="ARBA00022737"/>
    </source>
</evidence>
<feature type="repeat" description="MBT" evidence="2">
    <location>
        <begin position="249"/>
        <end position="350"/>
    </location>
</feature>
<dbReference type="PANTHER" id="PTHR12247:SF104">
    <property type="entry name" value="POLYCOMB PROTEIN SFMBT"/>
    <property type="match status" value="1"/>
</dbReference>
<dbReference type="EMBL" id="HACA01020241">
    <property type="protein sequence ID" value="CDW37602.1"/>
    <property type="molecule type" value="Transcribed_RNA"/>
</dbReference>
<feature type="repeat" description="MBT" evidence="2">
    <location>
        <begin position="461"/>
        <end position="559"/>
    </location>
</feature>
<accession>A0A0K2UI46</accession>
<dbReference type="GO" id="GO:0042393">
    <property type="term" value="F:histone binding"/>
    <property type="evidence" value="ECO:0007669"/>
    <property type="project" value="TreeGrafter"/>
</dbReference>
<dbReference type="InterPro" id="IPR004092">
    <property type="entry name" value="Mbt"/>
</dbReference>
<feature type="compositionally biased region" description="Acidic residues" evidence="3">
    <location>
        <begin position="1"/>
        <end position="12"/>
    </location>
</feature>
<feature type="region of interest" description="Disordered" evidence="3">
    <location>
        <begin position="562"/>
        <end position="581"/>
    </location>
</feature>
<dbReference type="GO" id="GO:0045892">
    <property type="term" value="P:negative regulation of DNA-templated transcription"/>
    <property type="evidence" value="ECO:0007669"/>
    <property type="project" value="TreeGrafter"/>
</dbReference>
<feature type="compositionally biased region" description="Acidic residues" evidence="3">
    <location>
        <begin position="22"/>
        <end position="33"/>
    </location>
</feature>
<protein>
    <submittedName>
        <fullName evidence="4">Scmrelated gene containing four mbt domains CG16975PBlike [Tribolium castaneum]</fullName>
    </submittedName>
</protein>
<proteinExistence type="predicted"/>
<dbReference type="GO" id="GO:0003682">
    <property type="term" value="F:chromatin binding"/>
    <property type="evidence" value="ECO:0007669"/>
    <property type="project" value="TreeGrafter"/>
</dbReference>
<feature type="compositionally biased region" description="Basic residues" evidence="3">
    <location>
        <begin position="568"/>
        <end position="579"/>
    </location>
</feature>
<dbReference type="CDD" id="cd20100">
    <property type="entry name" value="MBT_dSfmbt-like_rpt4"/>
    <property type="match status" value="1"/>
</dbReference>
<dbReference type="SMART" id="SM00561">
    <property type="entry name" value="MBT"/>
    <property type="match status" value="4"/>
</dbReference>
<feature type="repeat" description="MBT" evidence="2">
    <location>
        <begin position="351"/>
        <end position="455"/>
    </location>
</feature>
<dbReference type="InterPro" id="IPR050548">
    <property type="entry name" value="PcG_chromatin_remod_factors"/>
</dbReference>
<organism evidence="4">
    <name type="scientific">Lepeophtheirus salmonis</name>
    <name type="common">Salmon louse</name>
    <name type="synonym">Caligus salmonis</name>
    <dbReference type="NCBI Taxonomy" id="72036"/>
    <lineage>
        <taxon>Eukaryota</taxon>
        <taxon>Metazoa</taxon>
        <taxon>Ecdysozoa</taxon>
        <taxon>Arthropoda</taxon>
        <taxon>Crustacea</taxon>
        <taxon>Multicrustacea</taxon>
        <taxon>Hexanauplia</taxon>
        <taxon>Copepoda</taxon>
        <taxon>Siphonostomatoida</taxon>
        <taxon>Caligidae</taxon>
        <taxon>Lepeophtheirus</taxon>
    </lineage>
</organism>
<dbReference type="SUPFAM" id="SSF63748">
    <property type="entry name" value="Tudor/PWWP/MBT"/>
    <property type="match status" value="4"/>
</dbReference>
<dbReference type="AlphaFoldDB" id="A0A0K2UI46"/>
<evidence type="ECO:0000256" key="3">
    <source>
        <dbReference type="SAM" id="MobiDB-lite"/>
    </source>
</evidence>
<dbReference type="PROSITE" id="PS51079">
    <property type="entry name" value="MBT"/>
    <property type="match status" value="4"/>
</dbReference>
<sequence>MMDEYESMEEDPPPPSAPPSGNEEEEPELMLQDEESKNNMGESESSASEREDTPFKLDNNNSRSDSENGTSNNINNNMKNNHGNGVGLSYPIEDYTPPSFSSSHDLKNTHSWEVTLAEPEFVAAPVSSFKHAPMSDCWDNIIIGMKVEVENKDSDSLPGVFSHAFWVATVLRISGYHALLRFEGFGQDGTKDFWISLCSEKVHPVGWCATKGKPLIPPKSIILAQHGPHLPCNNFLSLISVSAIQTKYSDWKEFLVKRLTGARTLPSNFYCKVTESVSSNFRPGMKLEVVDKMRICQVRVATIKEVVGRRLHLEYDDVEHDDRSFWCHEESPLIHPIGWALKVGHQIVASKDYYDRCAMENYEPEDCTSDLFPEYRLPPGNFNVGMKLEAVDPINLATICVATVMKVLRFGYIMIRMDGYENDATGSDWFCYHASSPLIFPPGFCDRHEIKLKLPSEEEKFNWFDYLRETRSVSAPVSLFCRRDEGCKHGFKSGMKVECADQMDPRLICVSTITKVVGRLLKVHFDGWEQEYDQWMDCEAVDMYPVGWCELVGHKLEAPRLSPAPVKEKKRKPVGRKGKKEQPLPIRTDLRILHHLYLTEGNHGKRLLCHQPTWKEIIINPELVLLLLLPHLLRSRMNSTWSSSNNKNNSIIVSPKTLHPTKIITIPKKKKKML</sequence>
<keyword evidence="1" id="KW-0677">Repeat</keyword>
<name>A0A0K2UI46_LEPSM</name>
<feature type="repeat" description="MBT" evidence="2">
    <location>
        <begin position="110"/>
        <end position="218"/>
    </location>
</feature>
<dbReference type="EMBL" id="HACA01020240">
    <property type="protein sequence ID" value="CDW37601.1"/>
    <property type="molecule type" value="Transcribed_RNA"/>
</dbReference>
<evidence type="ECO:0000313" key="4">
    <source>
        <dbReference type="EMBL" id="CDW37602.1"/>
    </source>
</evidence>
<feature type="compositionally biased region" description="Low complexity" evidence="3">
    <location>
        <begin position="68"/>
        <end position="83"/>
    </location>
</feature>
<dbReference type="PANTHER" id="PTHR12247">
    <property type="entry name" value="POLYCOMB GROUP PROTEIN"/>
    <property type="match status" value="1"/>
</dbReference>
<dbReference type="GO" id="GO:0005634">
    <property type="term" value="C:nucleus"/>
    <property type="evidence" value="ECO:0007669"/>
    <property type="project" value="InterPro"/>
</dbReference>
<evidence type="ECO:0000256" key="2">
    <source>
        <dbReference type="PROSITE-ProRule" id="PRU00459"/>
    </source>
</evidence>
<dbReference type="Pfam" id="PF02820">
    <property type="entry name" value="MBT"/>
    <property type="match status" value="4"/>
</dbReference>
<feature type="region of interest" description="Disordered" evidence="3">
    <location>
        <begin position="1"/>
        <end position="85"/>
    </location>
</feature>
<dbReference type="Gene3D" id="2.30.30.140">
    <property type="match status" value="4"/>
</dbReference>
<reference evidence="4" key="1">
    <citation type="submission" date="2014-05" db="EMBL/GenBank/DDBJ databases">
        <authorList>
            <person name="Chronopoulou M."/>
        </authorList>
    </citation>
    <scope>NUCLEOTIDE SEQUENCE</scope>
    <source>
        <tissue evidence="4">Whole organism</tissue>
    </source>
</reference>
<dbReference type="OrthoDB" id="5800688at2759"/>